<dbReference type="InterPro" id="IPR025212">
    <property type="entry name" value="CAD_CENP-Q"/>
</dbReference>
<dbReference type="Pfam" id="PF13094">
    <property type="entry name" value="CENP-Q"/>
    <property type="match status" value="1"/>
</dbReference>
<feature type="compositionally biased region" description="Low complexity" evidence="1">
    <location>
        <begin position="1"/>
        <end position="16"/>
    </location>
</feature>
<accession>A0ABR1XVY4</accession>
<evidence type="ECO:0000313" key="2">
    <source>
        <dbReference type="EMBL" id="KAK8169536.1"/>
    </source>
</evidence>
<feature type="region of interest" description="Disordered" evidence="1">
    <location>
        <begin position="1"/>
        <end position="117"/>
    </location>
</feature>
<evidence type="ECO:0000313" key="3">
    <source>
        <dbReference type="Proteomes" id="UP001456524"/>
    </source>
</evidence>
<feature type="compositionally biased region" description="Basic residues" evidence="1">
    <location>
        <begin position="87"/>
        <end position="102"/>
    </location>
</feature>
<organism evidence="2 3">
    <name type="scientific">Phyllosticta citrichinensis</name>
    <dbReference type="NCBI Taxonomy" id="1130410"/>
    <lineage>
        <taxon>Eukaryota</taxon>
        <taxon>Fungi</taxon>
        <taxon>Dikarya</taxon>
        <taxon>Ascomycota</taxon>
        <taxon>Pezizomycotina</taxon>
        <taxon>Dothideomycetes</taxon>
        <taxon>Dothideomycetes incertae sedis</taxon>
        <taxon>Botryosphaeriales</taxon>
        <taxon>Phyllostictaceae</taxon>
        <taxon>Phyllosticta</taxon>
    </lineage>
</organism>
<dbReference type="EMBL" id="JBBWUH010000004">
    <property type="protein sequence ID" value="KAK8169536.1"/>
    <property type="molecule type" value="Genomic_DNA"/>
</dbReference>
<reference evidence="2 3" key="1">
    <citation type="journal article" date="2022" name="G3 (Bethesda)">
        <title>Enemy or ally: a genomic approach to elucidate the lifestyle of Phyllosticta citrichinaensis.</title>
        <authorList>
            <person name="Buijs V.A."/>
            <person name="Groenewald J.Z."/>
            <person name="Haridas S."/>
            <person name="LaButti K.M."/>
            <person name="Lipzen A."/>
            <person name="Martin F.M."/>
            <person name="Barry K."/>
            <person name="Grigoriev I.V."/>
            <person name="Crous P.W."/>
            <person name="Seidl M.F."/>
        </authorList>
    </citation>
    <scope>NUCLEOTIDE SEQUENCE [LARGE SCALE GENOMIC DNA]</scope>
    <source>
        <strain evidence="2 3">CBS 129764</strain>
    </source>
</reference>
<evidence type="ECO:0000256" key="1">
    <source>
        <dbReference type="SAM" id="MobiDB-lite"/>
    </source>
</evidence>
<protein>
    <submittedName>
        <fullName evidence="2">CENP-Q, a CENPA-CAD centromere complex subunit-domain-containing protein</fullName>
    </submittedName>
</protein>
<keyword evidence="3" id="KW-1185">Reference proteome</keyword>
<name>A0ABR1XVY4_9PEZI</name>
<gene>
    <name evidence="2" type="ORF">IWX90DRAFT_430201</name>
</gene>
<proteinExistence type="predicted"/>
<sequence>MSSPTPTHHPLSSHQTAMPAQPSRARKSATTGKRPRGRPPLPAKSNPPVVAKSAANKPFGNKRQRQVAPDPDEDELQEESGTTFLHRPSKRQRSAHANHDRKHSADESTMSARSMSKPRVKFPHLKPQTRNVPKSTIASKWKAAPIPAQQAARNLLVNAKRAVMLDRHDNKRRTEAEINLASVLRNLEKKLPRVPFPPRTGESHFDLDKVMEHNRALENDLTPAIHAVELLEAAVEEERDRLHEDGQRLAKLEEDARKEENFQRRAIKMHPLLKEPHTAASDGPDHISLVAPRDLEEQGRTDWVHDEDMEPLLGQLRDHVSSLKTNTAQVEGLDEAMGDGYAAVDGALTKYAACDTLG</sequence>
<dbReference type="Proteomes" id="UP001456524">
    <property type="component" value="Unassembled WGS sequence"/>
</dbReference>
<comment type="caution">
    <text evidence="2">The sequence shown here is derived from an EMBL/GenBank/DDBJ whole genome shotgun (WGS) entry which is preliminary data.</text>
</comment>